<dbReference type="Pfam" id="PF06808">
    <property type="entry name" value="DctM"/>
    <property type="match status" value="1"/>
</dbReference>
<feature type="transmembrane region" description="Helical" evidence="1">
    <location>
        <begin position="210"/>
        <end position="229"/>
    </location>
</feature>
<dbReference type="EMBL" id="CP020814">
    <property type="protein sequence ID" value="ARK29976.1"/>
    <property type="molecule type" value="Genomic_DNA"/>
</dbReference>
<accession>A0A1X9M9A1</accession>
<evidence type="ECO:0000256" key="1">
    <source>
        <dbReference type="SAM" id="Phobius"/>
    </source>
</evidence>
<feature type="transmembrane region" description="Helical" evidence="1">
    <location>
        <begin position="286"/>
        <end position="304"/>
    </location>
</feature>
<name>A0A1X9M9A1_9BACI</name>
<keyword evidence="1" id="KW-0472">Membrane</keyword>
<sequence>MSIDRMVSLLYMSTDGLWGTTLGIAATFVALFVIFGAFLNTTGAGKVFIDLAFIVGGRFRGGPAKVAVISSALMGSVNGSPVANVSSTGQFTIPLMKKVGYKPKVAASVEAVASTGGSIMPPIMGAGAFVMAELTGIPYAEIVIAAVIPALLFYLSVFLFVDFEAGKQKLKGLPKSQLPVFKETFWKGIHLYAGLTTLIYLLVFKQVSPMFAAFWSIILLIATYMIVYFKSADWKFFVRALEQGAKSMLLVTMACATAGLVVGVINLTGIGVTLTTLMVNLGQNHLILTLLVTMVACIIMGMGLPPTASYIVLGVLTAPALVSLGVGVLYAHMFVYYFACLAPITPPVALASYTGAGIAGSNPLRTSFTSARIGLVAFLIPYMFIFGPELLAQGSVGDVSLAIFMGLIGVTLLAAAITGWFKRDLTWYERFISLTSSIFLIYSGIVTDAIGLGLMILFLALVFFTRKGNRENNSTELEMTS</sequence>
<dbReference type="PANTHER" id="PTHR43849">
    <property type="entry name" value="BLL3936 PROTEIN"/>
    <property type="match status" value="1"/>
</dbReference>
<proteinExistence type="predicted"/>
<feature type="transmembrane region" description="Helical" evidence="1">
    <location>
        <begin position="16"/>
        <end position="39"/>
    </location>
</feature>
<evidence type="ECO:0000259" key="2">
    <source>
        <dbReference type="Pfam" id="PF06808"/>
    </source>
</evidence>
<dbReference type="KEGG" id="bkw:BkAM31D_08935"/>
<feature type="transmembrane region" description="Helical" evidence="1">
    <location>
        <begin position="399"/>
        <end position="421"/>
    </location>
</feature>
<protein>
    <submittedName>
        <fullName evidence="3">Sialic acid TRAP transporter permease protein SiaT</fullName>
    </submittedName>
</protein>
<feature type="transmembrane region" description="Helical" evidence="1">
    <location>
        <begin position="441"/>
        <end position="464"/>
    </location>
</feature>
<dbReference type="STRING" id="199441.BkAM31D_08935"/>
<dbReference type="NCBIfam" id="TIGR02123">
    <property type="entry name" value="TRAP_fused"/>
    <property type="match status" value="1"/>
</dbReference>
<keyword evidence="1" id="KW-0812">Transmembrane</keyword>
<evidence type="ECO:0000313" key="3">
    <source>
        <dbReference type="EMBL" id="ARK29976.1"/>
    </source>
</evidence>
<reference evidence="3 4" key="1">
    <citation type="submission" date="2017-04" db="EMBL/GenBank/DDBJ databases">
        <title>Bacillus krulwichiae AM31D Genome sequencing and assembly.</title>
        <authorList>
            <person name="Krulwich T.A."/>
            <person name="Anastor L."/>
            <person name="Ehrlich R."/>
            <person name="Ehrlich G.D."/>
            <person name="Janto B."/>
        </authorList>
    </citation>
    <scope>NUCLEOTIDE SEQUENCE [LARGE SCALE GENOMIC DNA]</scope>
    <source>
        <strain evidence="3 4">AM31D</strain>
    </source>
</reference>
<dbReference type="InterPro" id="IPR010656">
    <property type="entry name" value="DctM"/>
</dbReference>
<feature type="transmembrane region" description="Helical" evidence="1">
    <location>
        <begin position="249"/>
        <end position="274"/>
    </location>
</feature>
<feature type="transmembrane region" description="Helical" evidence="1">
    <location>
        <begin position="311"/>
        <end position="339"/>
    </location>
</feature>
<gene>
    <name evidence="3" type="primary">siaT_15</name>
    <name evidence="3" type="ORF">BkAM31D_08935</name>
</gene>
<feature type="transmembrane region" description="Helical" evidence="1">
    <location>
        <begin position="373"/>
        <end position="392"/>
    </location>
</feature>
<dbReference type="PANTHER" id="PTHR43849:SF2">
    <property type="entry name" value="BLL3936 PROTEIN"/>
    <property type="match status" value="1"/>
</dbReference>
<keyword evidence="4" id="KW-1185">Reference proteome</keyword>
<feature type="transmembrane region" description="Helical" evidence="1">
    <location>
        <begin position="142"/>
        <end position="163"/>
    </location>
</feature>
<feature type="domain" description="TRAP C4-dicarboxylate transport system permease DctM subunit" evidence="2">
    <location>
        <begin position="25"/>
        <end position="396"/>
    </location>
</feature>
<dbReference type="AlphaFoldDB" id="A0A1X9M9A1"/>
<organism evidence="3 4">
    <name type="scientific">Halalkalibacter krulwichiae</name>
    <dbReference type="NCBI Taxonomy" id="199441"/>
    <lineage>
        <taxon>Bacteria</taxon>
        <taxon>Bacillati</taxon>
        <taxon>Bacillota</taxon>
        <taxon>Bacilli</taxon>
        <taxon>Bacillales</taxon>
        <taxon>Bacillaceae</taxon>
        <taxon>Halalkalibacter</taxon>
    </lineage>
</organism>
<feature type="transmembrane region" description="Helical" evidence="1">
    <location>
        <begin position="184"/>
        <end position="204"/>
    </location>
</feature>
<keyword evidence="1" id="KW-1133">Transmembrane helix</keyword>
<dbReference type="Proteomes" id="UP000193006">
    <property type="component" value="Chromosome"/>
</dbReference>
<dbReference type="RefSeq" id="WP_257391644.1">
    <property type="nucleotide sequence ID" value="NZ_CP020814.1"/>
</dbReference>
<dbReference type="InterPro" id="IPR011853">
    <property type="entry name" value="TRAP_DctM-Dct_fused"/>
</dbReference>
<evidence type="ECO:0000313" key="4">
    <source>
        <dbReference type="Proteomes" id="UP000193006"/>
    </source>
</evidence>